<dbReference type="Gene3D" id="3.40.50.11040">
    <property type="match status" value="1"/>
</dbReference>
<accession>A0A451GF84</accession>
<keyword evidence="8" id="KW-1185">Reference proteome</keyword>
<dbReference type="InterPro" id="IPR007807">
    <property type="entry name" value="TcmA/NAT10_helicase"/>
</dbReference>
<dbReference type="GO" id="GO:1990883">
    <property type="term" value="F:18S rRNA cytidine N-acetyltransferase activity"/>
    <property type="evidence" value="ECO:0007669"/>
    <property type="project" value="TreeGrafter"/>
</dbReference>
<dbReference type="Gene3D" id="3.40.50.300">
    <property type="entry name" value="P-loop containing nucleotide triphosphate hydrolases"/>
    <property type="match status" value="1"/>
</dbReference>
<dbReference type="SUPFAM" id="SSF52540">
    <property type="entry name" value="P-loop containing nucleoside triphosphate hydrolases"/>
    <property type="match status" value="1"/>
</dbReference>
<evidence type="ECO:0000256" key="2">
    <source>
        <dbReference type="ARBA" id="ARBA00022694"/>
    </source>
</evidence>
<dbReference type="InterPro" id="IPR032672">
    <property type="entry name" value="TmcA/NAT10/Kre33"/>
</dbReference>
<keyword evidence="4" id="KW-0067">ATP-binding</keyword>
<keyword evidence="3" id="KW-0547">Nucleotide-binding</keyword>
<dbReference type="GO" id="GO:0000049">
    <property type="term" value="F:tRNA binding"/>
    <property type="evidence" value="ECO:0007669"/>
    <property type="project" value="TreeGrafter"/>
</dbReference>
<dbReference type="GO" id="GO:1904812">
    <property type="term" value="P:rRNA acetylation involved in maturation of SSU-rRNA"/>
    <property type="evidence" value="ECO:0007669"/>
    <property type="project" value="TreeGrafter"/>
</dbReference>
<dbReference type="InterPro" id="IPR027417">
    <property type="entry name" value="P-loop_NTPase"/>
</dbReference>
<evidence type="ECO:0000259" key="6">
    <source>
        <dbReference type="PROSITE" id="PS51186"/>
    </source>
</evidence>
<dbReference type="GO" id="GO:0005524">
    <property type="term" value="F:ATP binding"/>
    <property type="evidence" value="ECO:0007669"/>
    <property type="project" value="UniProtKB-KW"/>
</dbReference>
<dbReference type="AlphaFoldDB" id="A0A451GF84"/>
<dbReference type="InterPro" id="IPR013562">
    <property type="entry name" value="TmcA/NAT10_N"/>
</dbReference>
<name>A0A451GF84_9GAMM</name>
<dbReference type="GO" id="GO:0008033">
    <property type="term" value="P:tRNA processing"/>
    <property type="evidence" value="ECO:0007669"/>
    <property type="project" value="UniProtKB-KW"/>
</dbReference>
<dbReference type="InterPro" id="IPR016181">
    <property type="entry name" value="Acyl_CoA_acyltransferase"/>
</dbReference>
<organism evidence="7 8">
    <name type="scientific">Pseudidiomarina gelatinasegens</name>
    <dbReference type="NCBI Taxonomy" id="2487740"/>
    <lineage>
        <taxon>Bacteria</taxon>
        <taxon>Pseudomonadati</taxon>
        <taxon>Pseudomonadota</taxon>
        <taxon>Gammaproteobacteria</taxon>
        <taxon>Alteromonadales</taxon>
        <taxon>Idiomarinaceae</taxon>
        <taxon>Pseudidiomarina</taxon>
    </lineage>
</organism>
<evidence type="ECO:0000256" key="3">
    <source>
        <dbReference type="ARBA" id="ARBA00022741"/>
    </source>
</evidence>
<dbReference type="Proteomes" id="UP000288789">
    <property type="component" value="Unassembled WGS sequence"/>
</dbReference>
<dbReference type="CDD" id="cd04301">
    <property type="entry name" value="NAT_SF"/>
    <property type="match status" value="1"/>
</dbReference>
<evidence type="ECO:0000313" key="7">
    <source>
        <dbReference type="EMBL" id="RWU11801.1"/>
    </source>
</evidence>
<reference evidence="7 8" key="1">
    <citation type="submission" date="2018-12" db="EMBL/GenBank/DDBJ databases">
        <authorList>
            <person name="Li A."/>
            <person name="Zhang M."/>
            <person name="Zhu H."/>
        </authorList>
    </citation>
    <scope>NUCLEOTIDE SEQUENCE [LARGE SCALE GENOMIC DNA]</scope>
    <source>
        <strain evidence="7 8">R04H25</strain>
    </source>
</reference>
<keyword evidence="2" id="KW-0819">tRNA processing</keyword>
<evidence type="ECO:0000256" key="5">
    <source>
        <dbReference type="ARBA" id="ARBA00023315"/>
    </source>
</evidence>
<dbReference type="OrthoDB" id="5578851at2"/>
<gene>
    <name evidence="7" type="ORF">EGC76_05970</name>
</gene>
<dbReference type="PROSITE" id="PS51186">
    <property type="entry name" value="GNAT"/>
    <property type="match status" value="1"/>
</dbReference>
<feature type="domain" description="N-acetyltransferase" evidence="6">
    <location>
        <begin position="342"/>
        <end position="507"/>
    </location>
</feature>
<evidence type="ECO:0000313" key="8">
    <source>
        <dbReference type="Proteomes" id="UP000288789"/>
    </source>
</evidence>
<sequence>MSLQRIAKHLKTARVRAVFLFDGPPDWLTFHKQAIFRQHDAVLHLSDSDTSEVAVHRYRDYLGTNNNAVLLEFNQVIHADALAALAGTVNGGGILYVFLPATDSPFKKRLIQSAERFERIELIRPNADLKLLTEKLCTEQLPEVDEPTLPNADQKQIVDCMIDLPGTCHILMADRGRGKSTTLGLACQAWIRNYRGRELVVTGPRPSAVSTLLEHAAQSVRFVAWDKLLSDYPAQSVRLIIDEAAAIPMHVLQQLAQRFTVWAIATTVDGYEGCGRGFAVRFLEWIQQQRVCKVHALERPIRWSEFDTCEPWLNQALLMQVQHTQMTTEALASKAPLEFQDTHASELSEADLTEVIILLLEAHYQSSPNDLRLLLDDNEQRLVLARRNRLLIGVIWYGHEGPLPEALHTPIKEGKRRLNGNILPQAIAFYLQQQDVLNWQWWRVTRIAVHDDVRRQGVGLQLLAHLTKLAERANIDALGSSFGASPDVLEFWTQTSFQVIRMGRKLNMASGYPNAIVASGLSSRSQELVRVLHDYCNAELDWKAHTPVNISTATHQVARQVLGGFAHGNLPFTEAQFAWTVCDMKLPIKATGLTLPGQILNTTDDLARLTQRYGYSSQQTMQNQLRQIAREYLELTR</sequence>
<dbReference type="SUPFAM" id="SSF55729">
    <property type="entry name" value="Acyl-CoA N-acyltransferases (Nat)"/>
    <property type="match status" value="1"/>
</dbReference>
<dbReference type="InterPro" id="IPR000182">
    <property type="entry name" value="GNAT_dom"/>
</dbReference>
<evidence type="ECO:0000256" key="1">
    <source>
        <dbReference type="ARBA" id="ARBA00022679"/>
    </source>
</evidence>
<proteinExistence type="predicted"/>
<dbReference type="EMBL" id="RSFE01000003">
    <property type="protein sequence ID" value="RWU11801.1"/>
    <property type="molecule type" value="Genomic_DNA"/>
</dbReference>
<comment type="caution">
    <text evidence="7">The sequence shown here is derived from an EMBL/GenBank/DDBJ whole genome shotgun (WGS) entry which is preliminary data.</text>
</comment>
<dbReference type="Gene3D" id="3.40.630.30">
    <property type="match status" value="1"/>
</dbReference>
<dbReference type="PANTHER" id="PTHR10925">
    <property type="entry name" value="N-ACETYLTRANSFERASE 10"/>
    <property type="match status" value="1"/>
</dbReference>
<keyword evidence="5" id="KW-0012">Acyltransferase</keyword>
<dbReference type="Pfam" id="PF13718">
    <property type="entry name" value="GNAT_acetyltr_2"/>
    <property type="match status" value="1"/>
</dbReference>
<dbReference type="Pfam" id="PF05127">
    <property type="entry name" value="NAT10_TcmA_helicase"/>
    <property type="match status" value="1"/>
</dbReference>
<dbReference type="Pfam" id="PF08351">
    <property type="entry name" value="TmcA_N"/>
    <property type="match status" value="1"/>
</dbReference>
<keyword evidence="1 7" id="KW-0808">Transferase</keyword>
<evidence type="ECO:0000256" key="4">
    <source>
        <dbReference type="ARBA" id="ARBA00022840"/>
    </source>
</evidence>
<protein>
    <submittedName>
        <fullName evidence="7">tRNA(Met) cytidine acetyltransferase</fullName>
    </submittedName>
</protein>
<dbReference type="PANTHER" id="PTHR10925:SF5">
    <property type="entry name" value="RNA CYTIDINE ACETYLTRANSFERASE"/>
    <property type="match status" value="1"/>
</dbReference>
<dbReference type="RefSeq" id="WP_128352085.1">
    <property type="nucleotide sequence ID" value="NZ_RSFE01000003.1"/>
</dbReference>